<accession>A0A6A5ZS66</accession>
<sequence>MACSSPSRKPDVSNLACCAELITGDIAVSSIRVSRSLGLILPRRRVLTVGKGGLHKRVLVSRRNCLEAQPPDVFDRVSSRDSKADIRFGCLQSTAAENGSAGCLHHIARLCPGVACLRLETRDDWLVSFVLDFSSLLFEHFSSHLSGRFNDCLVKFSSIVLLQPLTPSRSTVSLQYSRKKATSTKGTEQTVSTAGEDQKDVNAWTLCLRSTAWFEGRAACYYRYEPVIGISFLICPTFAGLFARRDVWICLFSGCADGDWSIVTSKAYVFSAQLAYAWSMGVVAIDILGMNEYATFEQFDLQRHLGVSGISIQATSLSTNIC</sequence>
<organism evidence="1 2">
    <name type="scientific">Lophiotrema nucula</name>
    <dbReference type="NCBI Taxonomy" id="690887"/>
    <lineage>
        <taxon>Eukaryota</taxon>
        <taxon>Fungi</taxon>
        <taxon>Dikarya</taxon>
        <taxon>Ascomycota</taxon>
        <taxon>Pezizomycotina</taxon>
        <taxon>Dothideomycetes</taxon>
        <taxon>Pleosporomycetidae</taxon>
        <taxon>Pleosporales</taxon>
        <taxon>Lophiotremataceae</taxon>
        <taxon>Lophiotrema</taxon>
    </lineage>
</organism>
<dbReference type="Proteomes" id="UP000799770">
    <property type="component" value="Unassembled WGS sequence"/>
</dbReference>
<proteinExistence type="predicted"/>
<reference evidence="1" key="1">
    <citation type="journal article" date="2020" name="Stud. Mycol.">
        <title>101 Dothideomycetes genomes: a test case for predicting lifestyles and emergence of pathogens.</title>
        <authorList>
            <person name="Haridas S."/>
            <person name="Albert R."/>
            <person name="Binder M."/>
            <person name="Bloem J."/>
            <person name="Labutti K."/>
            <person name="Salamov A."/>
            <person name="Andreopoulos B."/>
            <person name="Baker S."/>
            <person name="Barry K."/>
            <person name="Bills G."/>
            <person name="Bluhm B."/>
            <person name="Cannon C."/>
            <person name="Castanera R."/>
            <person name="Culley D."/>
            <person name="Daum C."/>
            <person name="Ezra D."/>
            <person name="Gonzalez J."/>
            <person name="Henrissat B."/>
            <person name="Kuo A."/>
            <person name="Liang C."/>
            <person name="Lipzen A."/>
            <person name="Lutzoni F."/>
            <person name="Magnuson J."/>
            <person name="Mondo S."/>
            <person name="Nolan M."/>
            <person name="Ohm R."/>
            <person name="Pangilinan J."/>
            <person name="Park H.-J."/>
            <person name="Ramirez L."/>
            <person name="Alfaro M."/>
            <person name="Sun H."/>
            <person name="Tritt A."/>
            <person name="Yoshinaga Y."/>
            <person name="Zwiers L.-H."/>
            <person name="Turgeon B."/>
            <person name="Goodwin S."/>
            <person name="Spatafora J."/>
            <person name="Crous P."/>
            <person name="Grigoriev I."/>
        </authorList>
    </citation>
    <scope>NUCLEOTIDE SEQUENCE</scope>
    <source>
        <strain evidence="1">CBS 627.86</strain>
    </source>
</reference>
<evidence type="ECO:0000313" key="2">
    <source>
        <dbReference type="Proteomes" id="UP000799770"/>
    </source>
</evidence>
<dbReference type="AlphaFoldDB" id="A0A6A5ZS66"/>
<dbReference type="EMBL" id="ML977311">
    <property type="protein sequence ID" value="KAF2122339.1"/>
    <property type="molecule type" value="Genomic_DNA"/>
</dbReference>
<keyword evidence="2" id="KW-1185">Reference proteome</keyword>
<protein>
    <submittedName>
        <fullName evidence="1">Uncharacterized protein</fullName>
    </submittedName>
</protein>
<gene>
    <name evidence="1" type="ORF">BDV96DRAFT_142500</name>
</gene>
<name>A0A6A5ZS66_9PLEO</name>
<evidence type="ECO:0000313" key="1">
    <source>
        <dbReference type="EMBL" id="KAF2122339.1"/>
    </source>
</evidence>